<feature type="non-terminal residue" evidence="2">
    <location>
        <position position="1"/>
    </location>
</feature>
<sequence length="258" mass="28804">NQDGQGHTVVALVGAATVGGGNACGGALLLPRDGHVLHQDVGVMEEIGWSEADYAGSVYCIGYVRHWYRSRVLDIGKEAQRGDTAPNPNVISLSDRKLTKLLCKGRTTPYAQFRQLHLTPILNLSKFNQLVEEFRARADFIIVYKEEAHASDGWRFKNNYDINDHRSINDRMKAAVELARLRPRCPVEVDTMENVANTAYGGQNESLYVLRDCVVEYEGTRGPGGYKLVEVDQWIAVNDVIMCYDLSSLNTRLVNDDN</sequence>
<comment type="similarity">
    <text evidence="1">Belongs to the iodothyronine deiodinase family.</text>
</comment>
<evidence type="ECO:0000313" key="2">
    <source>
        <dbReference type="EMBL" id="WAQ95387.1"/>
    </source>
</evidence>
<dbReference type="Pfam" id="PF00837">
    <property type="entry name" value="T4_deiodinase"/>
    <property type="match status" value="1"/>
</dbReference>
<proteinExistence type="inferred from homology"/>
<dbReference type="PANTHER" id="PTHR11781:SF22">
    <property type="entry name" value="TYPE I IODOTHYRONINE DEIODINASE"/>
    <property type="match status" value="1"/>
</dbReference>
<dbReference type="InterPro" id="IPR000643">
    <property type="entry name" value="Iodothyronine_deiodinase"/>
</dbReference>
<dbReference type="PANTHER" id="PTHR11781">
    <property type="entry name" value="IODOTHYRONINE DEIODINASE"/>
    <property type="match status" value="1"/>
</dbReference>
<accession>A0ABY7DF73</accession>
<evidence type="ECO:0000256" key="1">
    <source>
        <dbReference type="RuleBase" id="RU000676"/>
    </source>
</evidence>
<keyword evidence="1" id="KW-0560">Oxidoreductase</keyword>
<dbReference type="Proteomes" id="UP001164746">
    <property type="component" value="Chromosome 2"/>
</dbReference>
<comment type="function">
    <text evidence="1">Responsible for the deiodination of T4 (3,5,3',5'-tetraiodothyronine).</text>
</comment>
<gene>
    <name evidence="2" type="ORF">MAR_028077</name>
</gene>
<reference evidence="2" key="1">
    <citation type="submission" date="2022-11" db="EMBL/GenBank/DDBJ databases">
        <title>Centuries of genome instability and evolution in soft-shell clam transmissible cancer (bioRxiv).</title>
        <authorList>
            <person name="Hart S.F.M."/>
            <person name="Yonemitsu M.A."/>
            <person name="Giersch R.M."/>
            <person name="Beal B.F."/>
            <person name="Arriagada G."/>
            <person name="Davis B.W."/>
            <person name="Ostrander E.A."/>
            <person name="Goff S.P."/>
            <person name="Metzger M.J."/>
        </authorList>
    </citation>
    <scope>NUCLEOTIDE SEQUENCE</scope>
    <source>
        <strain evidence="2">MELC-2E11</strain>
        <tissue evidence="2">Siphon/mantle</tissue>
    </source>
</reference>
<evidence type="ECO:0000313" key="3">
    <source>
        <dbReference type="Proteomes" id="UP001164746"/>
    </source>
</evidence>
<dbReference type="EMBL" id="CP111013">
    <property type="protein sequence ID" value="WAQ95387.1"/>
    <property type="molecule type" value="Genomic_DNA"/>
</dbReference>
<name>A0ABY7DF73_MYAAR</name>
<keyword evidence="1" id="KW-0712">Selenocysteine</keyword>
<organism evidence="2 3">
    <name type="scientific">Mya arenaria</name>
    <name type="common">Soft-shell clam</name>
    <dbReference type="NCBI Taxonomy" id="6604"/>
    <lineage>
        <taxon>Eukaryota</taxon>
        <taxon>Metazoa</taxon>
        <taxon>Spiralia</taxon>
        <taxon>Lophotrochozoa</taxon>
        <taxon>Mollusca</taxon>
        <taxon>Bivalvia</taxon>
        <taxon>Autobranchia</taxon>
        <taxon>Heteroconchia</taxon>
        <taxon>Euheterodonta</taxon>
        <taxon>Imparidentia</taxon>
        <taxon>Neoheterodontei</taxon>
        <taxon>Myida</taxon>
        <taxon>Myoidea</taxon>
        <taxon>Myidae</taxon>
        <taxon>Mya</taxon>
    </lineage>
</organism>
<protein>
    <recommendedName>
        <fullName evidence="1">Iodothyronine deiodinase</fullName>
    </recommendedName>
</protein>
<keyword evidence="1" id="KW-0893">Thyroid hormones biosynthesis</keyword>
<dbReference type="Gene3D" id="3.40.30.10">
    <property type="entry name" value="Glutaredoxin"/>
    <property type="match status" value="1"/>
</dbReference>
<keyword evidence="3" id="KW-1185">Reference proteome</keyword>